<name>A0A1I1LKB5_9FLAO</name>
<evidence type="ECO:0008006" key="4">
    <source>
        <dbReference type="Google" id="ProtNLM"/>
    </source>
</evidence>
<dbReference type="Proteomes" id="UP000199672">
    <property type="component" value="Unassembled WGS sequence"/>
</dbReference>
<keyword evidence="1" id="KW-0732">Signal</keyword>
<dbReference type="EMBL" id="FOMH01000002">
    <property type="protein sequence ID" value="SFC73554.1"/>
    <property type="molecule type" value="Genomic_DNA"/>
</dbReference>
<dbReference type="AlphaFoldDB" id="A0A1I1LKB5"/>
<feature type="chain" id="PRO_5011629519" description="Lipoprotein" evidence="1">
    <location>
        <begin position="27"/>
        <end position="421"/>
    </location>
</feature>
<keyword evidence="3" id="KW-1185">Reference proteome</keyword>
<organism evidence="2 3">
    <name type="scientific">Flavobacterium phragmitis</name>
    <dbReference type="NCBI Taxonomy" id="739143"/>
    <lineage>
        <taxon>Bacteria</taxon>
        <taxon>Pseudomonadati</taxon>
        <taxon>Bacteroidota</taxon>
        <taxon>Flavobacteriia</taxon>
        <taxon>Flavobacteriales</taxon>
        <taxon>Flavobacteriaceae</taxon>
        <taxon>Flavobacterium</taxon>
    </lineage>
</organism>
<dbReference type="PROSITE" id="PS51257">
    <property type="entry name" value="PROKAR_LIPOPROTEIN"/>
    <property type="match status" value="1"/>
</dbReference>
<gene>
    <name evidence="2" type="ORF">SAMN05216297_10272</name>
</gene>
<protein>
    <recommendedName>
        <fullName evidence="4">Lipoprotein</fullName>
    </recommendedName>
</protein>
<dbReference type="STRING" id="739143.SAMN05216297_10272"/>
<evidence type="ECO:0000313" key="3">
    <source>
        <dbReference type="Proteomes" id="UP000199672"/>
    </source>
</evidence>
<accession>A0A1I1LKB5</accession>
<evidence type="ECO:0000313" key="2">
    <source>
        <dbReference type="EMBL" id="SFC73554.1"/>
    </source>
</evidence>
<sequence length="421" mass="49019">MSKLRLRFVFLLPLCLSLSSCGPNFGDEIYDWVKNNARSYSEKLTRADLRVRWLNQFTESFRTISYYQEQINWELAKLKKELNTIDEEPSNKLEKALRQYDLCVMVSNELIRIKELVDETDYLFKELDSIGSIKQFEDAGLRAVGKETLLRSFFEIGSQSEEINKLRYQKLFHVKYSLVIGDDGKVDQQAAPSENGTGSYSGDSMGESLEKFFANFPVTAPFYAMFVEDDIKKQVERVKDALNLFDKLSLTPKDQFIISQEYLKEARDTYKDYRVKTQDLQAVQKSTWKLLWQVTSTYRYNAETAIAPYKARLAEAEFLGSEEIQRIMDEESRFTMKNEIISMLSQLVKLRGSITNEDDPFKKVELTERYGDACVEAECILTNLHGRMDLAPIYTDIERYQSKVQEYKKESILLKNELVIK</sequence>
<reference evidence="3" key="1">
    <citation type="submission" date="2016-10" db="EMBL/GenBank/DDBJ databases">
        <authorList>
            <person name="Varghese N."/>
            <person name="Submissions S."/>
        </authorList>
    </citation>
    <scope>NUCLEOTIDE SEQUENCE [LARGE SCALE GENOMIC DNA]</scope>
    <source>
        <strain evidence="3">CGMCC 1.10370</strain>
    </source>
</reference>
<dbReference type="RefSeq" id="WP_091490815.1">
    <property type="nucleotide sequence ID" value="NZ_FOMH01000002.1"/>
</dbReference>
<feature type="signal peptide" evidence="1">
    <location>
        <begin position="1"/>
        <end position="26"/>
    </location>
</feature>
<evidence type="ECO:0000256" key="1">
    <source>
        <dbReference type="SAM" id="SignalP"/>
    </source>
</evidence>
<proteinExistence type="predicted"/>